<dbReference type="AlphaFoldDB" id="A0A8J6NDG1"/>
<evidence type="ECO:0000313" key="2">
    <source>
        <dbReference type="EMBL" id="MBC8318436.1"/>
    </source>
</evidence>
<accession>A0A8J6NDG1</accession>
<dbReference type="Pfam" id="PF21082">
    <property type="entry name" value="MS_channel_3rd"/>
    <property type="match status" value="1"/>
</dbReference>
<dbReference type="Proteomes" id="UP000614424">
    <property type="component" value="Unassembled WGS sequence"/>
</dbReference>
<sequence>MTIGVTEKIEAVREVLLQLVSDRSIYLDTPKPRVVVKTLNDYNLELELQAWIHDERQHVAQRFSLREQVYDALNNAGIEKPFETLTINPVTINKGEGDLTHPEQSISTA</sequence>
<protein>
    <submittedName>
        <fullName evidence="2">Mechanosensitive ion channel</fullName>
    </submittedName>
</protein>
<feature type="domain" description="Mechanosensitive ion channel MscS C-terminal" evidence="1">
    <location>
        <begin position="7"/>
        <end position="79"/>
    </location>
</feature>
<name>A0A8J6NDG1_9BACT</name>
<proteinExistence type="predicted"/>
<dbReference type="InterPro" id="IPR011066">
    <property type="entry name" value="MscS_channel_C_sf"/>
</dbReference>
<dbReference type="SUPFAM" id="SSF82689">
    <property type="entry name" value="Mechanosensitive channel protein MscS (YggB), C-terminal domain"/>
    <property type="match status" value="1"/>
</dbReference>
<gene>
    <name evidence="2" type="ORF">H8E41_11065</name>
</gene>
<dbReference type="Gene3D" id="3.30.70.100">
    <property type="match status" value="1"/>
</dbReference>
<reference evidence="2 3" key="1">
    <citation type="submission" date="2020-08" db="EMBL/GenBank/DDBJ databases">
        <title>Bridging the membrane lipid divide: bacteria of the FCB group superphylum have the potential to synthesize archaeal ether lipids.</title>
        <authorList>
            <person name="Villanueva L."/>
            <person name="Von Meijenfeldt F.A.B."/>
            <person name="Westbye A.B."/>
            <person name="Yadav S."/>
            <person name="Hopmans E.C."/>
            <person name="Dutilh B.E."/>
            <person name="Sinninghe Damste J.S."/>
        </authorList>
    </citation>
    <scope>NUCLEOTIDE SEQUENCE [LARGE SCALE GENOMIC DNA]</scope>
    <source>
        <strain evidence="2">NIOZ-UU47</strain>
    </source>
</reference>
<evidence type="ECO:0000259" key="1">
    <source>
        <dbReference type="Pfam" id="PF21082"/>
    </source>
</evidence>
<organism evidence="2 3">
    <name type="scientific">Candidatus Desulfobia pelagia</name>
    <dbReference type="NCBI Taxonomy" id="2841692"/>
    <lineage>
        <taxon>Bacteria</taxon>
        <taxon>Pseudomonadati</taxon>
        <taxon>Thermodesulfobacteriota</taxon>
        <taxon>Desulfobulbia</taxon>
        <taxon>Desulfobulbales</taxon>
        <taxon>Desulfobulbaceae</taxon>
        <taxon>Candidatus Desulfobia</taxon>
    </lineage>
</organism>
<dbReference type="GO" id="GO:0016020">
    <property type="term" value="C:membrane"/>
    <property type="evidence" value="ECO:0007669"/>
    <property type="project" value="InterPro"/>
</dbReference>
<dbReference type="EMBL" id="JACNJZ010000159">
    <property type="protein sequence ID" value="MBC8318436.1"/>
    <property type="molecule type" value="Genomic_DNA"/>
</dbReference>
<dbReference type="InterPro" id="IPR049278">
    <property type="entry name" value="MS_channel_C"/>
</dbReference>
<evidence type="ECO:0000313" key="3">
    <source>
        <dbReference type="Proteomes" id="UP000614424"/>
    </source>
</evidence>
<comment type="caution">
    <text evidence="2">The sequence shown here is derived from an EMBL/GenBank/DDBJ whole genome shotgun (WGS) entry which is preliminary data.</text>
</comment>